<keyword evidence="1" id="KW-0812">Transmembrane</keyword>
<gene>
    <name evidence="2" type="ORF">F2P45_13025</name>
</gene>
<protein>
    <recommendedName>
        <fullName evidence="4">DUF3325 domain-containing protein</fullName>
    </recommendedName>
</protein>
<accession>A0ABX0NSP2</accession>
<keyword evidence="1" id="KW-0472">Membrane</keyword>
<evidence type="ECO:0000256" key="1">
    <source>
        <dbReference type="SAM" id="Phobius"/>
    </source>
</evidence>
<evidence type="ECO:0000313" key="3">
    <source>
        <dbReference type="Proteomes" id="UP000609726"/>
    </source>
</evidence>
<organism evidence="2 3">
    <name type="scientific">Massilia mucilaginosa</name>
    <dbReference type="NCBI Taxonomy" id="2609282"/>
    <lineage>
        <taxon>Bacteria</taxon>
        <taxon>Pseudomonadati</taxon>
        <taxon>Pseudomonadota</taxon>
        <taxon>Betaproteobacteria</taxon>
        <taxon>Burkholderiales</taxon>
        <taxon>Oxalobacteraceae</taxon>
        <taxon>Telluria group</taxon>
        <taxon>Massilia</taxon>
    </lineage>
</organism>
<evidence type="ECO:0008006" key="4">
    <source>
        <dbReference type="Google" id="ProtNLM"/>
    </source>
</evidence>
<evidence type="ECO:0000313" key="2">
    <source>
        <dbReference type="EMBL" id="NHZ89928.1"/>
    </source>
</evidence>
<reference evidence="2 3" key="1">
    <citation type="submission" date="2019-10" db="EMBL/GenBank/DDBJ databases">
        <title>Taxonomy of Antarctic Massilia spp.: description of Massilia rubra sp. nov., Massilia aquatica sp. nov., Massilia mucilaginosa sp. nov., Massilia frigida sp. nov. isolated from streams, lakes and regoliths.</title>
        <authorList>
            <person name="Holochova P."/>
            <person name="Sedlacek I."/>
            <person name="Kralova S."/>
            <person name="Maslanova I."/>
            <person name="Busse H.-J."/>
            <person name="Stankova E."/>
            <person name="Vrbovska V."/>
            <person name="Kovarovic V."/>
            <person name="Bartak M."/>
            <person name="Svec P."/>
            <person name="Pantucek R."/>
        </authorList>
    </citation>
    <scope>NUCLEOTIDE SEQUENCE [LARGE SCALE GENOMIC DNA]</scope>
    <source>
        <strain evidence="2 3">CCM 8733</strain>
    </source>
</reference>
<proteinExistence type="predicted"/>
<name>A0ABX0NSP2_9BURK</name>
<sequence length="86" mass="9111">MIWISIGAAILAALALYLASPHQCLWAAAPGRLLRALALPLCAASVLAASHGYGFWCGVFIALSGLMLALVTLPYAHAWSRRRHVG</sequence>
<dbReference type="RefSeq" id="WP_166875303.1">
    <property type="nucleotide sequence ID" value="NZ_WHJH01000012.1"/>
</dbReference>
<keyword evidence="3" id="KW-1185">Reference proteome</keyword>
<keyword evidence="1" id="KW-1133">Transmembrane helix</keyword>
<dbReference type="EMBL" id="WHJH01000012">
    <property type="protein sequence ID" value="NHZ89928.1"/>
    <property type="molecule type" value="Genomic_DNA"/>
</dbReference>
<comment type="caution">
    <text evidence="2">The sequence shown here is derived from an EMBL/GenBank/DDBJ whole genome shotgun (WGS) entry which is preliminary data.</text>
</comment>
<feature type="transmembrane region" description="Helical" evidence="1">
    <location>
        <begin position="53"/>
        <end position="76"/>
    </location>
</feature>
<dbReference type="Proteomes" id="UP000609726">
    <property type="component" value="Unassembled WGS sequence"/>
</dbReference>